<dbReference type="GO" id="GO:1901678">
    <property type="term" value="P:iron coordination entity transport"/>
    <property type="evidence" value="ECO:0007669"/>
    <property type="project" value="UniProtKB-ARBA"/>
</dbReference>
<dbReference type="GO" id="GO:0030288">
    <property type="term" value="C:outer membrane-bounded periplasmic space"/>
    <property type="evidence" value="ECO:0007669"/>
    <property type="project" value="TreeGrafter"/>
</dbReference>
<name>A0A9D2Q125_9MICO</name>
<feature type="domain" description="Fe/B12 periplasmic-binding" evidence="5">
    <location>
        <begin position="84"/>
        <end position="361"/>
    </location>
</feature>
<dbReference type="InterPro" id="IPR002491">
    <property type="entry name" value="ABC_transptr_periplasmic_BD"/>
</dbReference>
<dbReference type="InterPro" id="IPR051313">
    <property type="entry name" value="Bact_iron-sidero_bind"/>
</dbReference>
<comment type="subcellular location">
    <subcellularLocation>
        <location evidence="1">Cell envelope</location>
    </subcellularLocation>
</comment>
<reference evidence="6" key="2">
    <citation type="submission" date="2021-04" db="EMBL/GenBank/DDBJ databases">
        <authorList>
            <person name="Gilroy R."/>
        </authorList>
    </citation>
    <scope>NUCLEOTIDE SEQUENCE</scope>
    <source>
        <strain evidence="6">CHK130-7132</strain>
    </source>
</reference>
<dbReference type="SUPFAM" id="SSF53807">
    <property type="entry name" value="Helical backbone' metal receptor"/>
    <property type="match status" value="1"/>
</dbReference>
<evidence type="ECO:0000256" key="2">
    <source>
        <dbReference type="ARBA" id="ARBA00008814"/>
    </source>
</evidence>
<reference evidence="6" key="1">
    <citation type="journal article" date="2021" name="PeerJ">
        <title>Extensive microbial diversity within the chicken gut microbiome revealed by metagenomics and culture.</title>
        <authorList>
            <person name="Gilroy R."/>
            <person name="Ravi A."/>
            <person name="Getino M."/>
            <person name="Pursley I."/>
            <person name="Horton D.L."/>
            <person name="Alikhan N.F."/>
            <person name="Baker D."/>
            <person name="Gharbi K."/>
            <person name="Hall N."/>
            <person name="Watson M."/>
            <person name="Adriaenssens E.M."/>
            <person name="Foster-Nyarko E."/>
            <person name="Jarju S."/>
            <person name="Secka A."/>
            <person name="Antonio M."/>
            <person name="Oren A."/>
            <person name="Chaudhuri R.R."/>
            <person name="La Ragione R."/>
            <person name="Hildebrand F."/>
            <person name="Pallen M.J."/>
        </authorList>
    </citation>
    <scope>NUCLEOTIDE SEQUENCE</scope>
    <source>
        <strain evidence="6">CHK130-7132</strain>
    </source>
</reference>
<keyword evidence="3" id="KW-0813">Transport</keyword>
<sequence>MIASSLPVPSARRLRPSRAAFLAGGGLAVLGALVACSDGDAGGSGGGSDSGGDAQVEGEGTTAYPLTLVSPYGETVLDGVPQRIAVVGGLGDLETVVALGLAPVLTPWTVEDMGWLVGREEQMARAEKIDVWADAFPYEVLAAAEPDLIVAQTLDAVGGRFERLSAIAPVLVRDSEEEYGQTSKDWRALVRSLAVAVDRAAAGEQVIADAEQHISDVAAAHPEYEGRTVSILINRGQEYGIELVNLAGTTTEELLTTLGFAPHPHADEVTEALSLENLSLADADVLVIHQHGGEDDPEVAAEWLESSDLYQRLEAVQAGVVGHTDVESTYGWCLPWGLSWPDPLCLPYIVDQLESVLDGVLEA</sequence>
<dbReference type="Pfam" id="PF01497">
    <property type="entry name" value="Peripla_BP_2"/>
    <property type="match status" value="1"/>
</dbReference>
<protein>
    <submittedName>
        <fullName evidence="6">ABC transporter substrate-binding protein</fullName>
    </submittedName>
</protein>
<dbReference type="AlphaFoldDB" id="A0A9D2Q125"/>
<dbReference type="Gene3D" id="3.40.50.1980">
    <property type="entry name" value="Nitrogenase molybdenum iron protein domain"/>
    <property type="match status" value="2"/>
</dbReference>
<gene>
    <name evidence="6" type="ORF">H9932_09725</name>
</gene>
<evidence type="ECO:0000256" key="1">
    <source>
        <dbReference type="ARBA" id="ARBA00004196"/>
    </source>
</evidence>
<accession>A0A9D2Q125</accession>
<dbReference type="Proteomes" id="UP000823854">
    <property type="component" value="Unassembled WGS sequence"/>
</dbReference>
<comment type="caution">
    <text evidence="6">The sequence shown here is derived from an EMBL/GenBank/DDBJ whole genome shotgun (WGS) entry which is preliminary data.</text>
</comment>
<proteinExistence type="inferred from homology"/>
<evidence type="ECO:0000259" key="5">
    <source>
        <dbReference type="PROSITE" id="PS50983"/>
    </source>
</evidence>
<evidence type="ECO:0000313" key="6">
    <source>
        <dbReference type="EMBL" id="HJC69938.1"/>
    </source>
</evidence>
<dbReference type="PANTHER" id="PTHR30532:SF24">
    <property type="entry name" value="FERRIC ENTEROBACTIN-BINDING PERIPLASMIC PROTEIN FEPB"/>
    <property type="match status" value="1"/>
</dbReference>
<evidence type="ECO:0000256" key="3">
    <source>
        <dbReference type="ARBA" id="ARBA00022448"/>
    </source>
</evidence>
<organism evidence="6 7">
    <name type="scientific">Candidatus Brachybacterium intestinipullorum</name>
    <dbReference type="NCBI Taxonomy" id="2838512"/>
    <lineage>
        <taxon>Bacteria</taxon>
        <taxon>Bacillati</taxon>
        <taxon>Actinomycetota</taxon>
        <taxon>Actinomycetes</taxon>
        <taxon>Micrococcales</taxon>
        <taxon>Dermabacteraceae</taxon>
        <taxon>Brachybacterium</taxon>
    </lineage>
</organism>
<keyword evidence="4" id="KW-0732">Signal</keyword>
<dbReference type="EMBL" id="DWWC01000201">
    <property type="protein sequence ID" value="HJC69938.1"/>
    <property type="molecule type" value="Genomic_DNA"/>
</dbReference>
<dbReference type="PANTHER" id="PTHR30532">
    <property type="entry name" value="IRON III DICITRATE-BINDING PERIPLASMIC PROTEIN"/>
    <property type="match status" value="1"/>
</dbReference>
<dbReference type="PROSITE" id="PS50983">
    <property type="entry name" value="FE_B12_PBP"/>
    <property type="match status" value="1"/>
</dbReference>
<evidence type="ECO:0000256" key="4">
    <source>
        <dbReference type="ARBA" id="ARBA00022729"/>
    </source>
</evidence>
<evidence type="ECO:0000313" key="7">
    <source>
        <dbReference type="Proteomes" id="UP000823854"/>
    </source>
</evidence>
<comment type="similarity">
    <text evidence="2">Belongs to the bacterial solute-binding protein 8 family.</text>
</comment>